<feature type="transmembrane region" description="Helical" evidence="2">
    <location>
        <begin position="122"/>
        <end position="143"/>
    </location>
</feature>
<keyword evidence="2" id="KW-0472">Membrane</keyword>
<keyword evidence="2" id="KW-1133">Transmembrane helix</keyword>
<name>A0AAW1KLF9_POPJA</name>
<organism evidence="3 4">
    <name type="scientific">Popillia japonica</name>
    <name type="common">Japanese beetle</name>
    <dbReference type="NCBI Taxonomy" id="7064"/>
    <lineage>
        <taxon>Eukaryota</taxon>
        <taxon>Metazoa</taxon>
        <taxon>Ecdysozoa</taxon>
        <taxon>Arthropoda</taxon>
        <taxon>Hexapoda</taxon>
        <taxon>Insecta</taxon>
        <taxon>Pterygota</taxon>
        <taxon>Neoptera</taxon>
        <taxon>Endopterygota</taxon>
        <taxon>Coleoptera</taxon>
        <taxon>Polyphaga</taxon>
        <taxon>Scarabaeiformia</taxon>
        <taxon>Scarabaeidae</taxon>
        <taxon>Rutelinae</taxon>
        <taxon>Popillia</taxon>
    </lineage>
</organism>
<evidence type="ECO:0000256" key="2">
    <source>
        <dbReference type="SAM" id="Phobius"/>
    </source>
</evidence>
<accession>A0AAW1KLF9</accession>
<keyword evidence="2" id="KW-0812">Transmembrane</keyword>
<feature type="compositionally biased region" description="Polar residues" evidence="1">
    <location>
        <begin position="35"/>
        <end position="44"/>
    </location>
</feature>
<dbReference type="Proteomes" id="UP001458880">
    <property type="component" value="Unassembled WGS sequence"/>
</dbReference>
<protein>
    <submittedName>
        <fullName evidence="3">Uncharacterized protein</fullName>
    </submittedName>
</protein>
<dbReference type="EMBL" id="JASPKY010000210">
    <property type="protein sequence ID" value="KAK9720450.1"/>
    <property type="molecule type" value="Genomic_DNA"/>
</dbReference>
<gene>
    <name evidence="3" type="ORF">QE152_g22044</name>
</gene>
<comment type="caution">
    <text evidence="3">The sequence shown here is derived from an EMBL/GenBank/DDBJ whole genome shotgun (WGS) entry which is preliminary data.</text>
</comment>
<keyword evidence="4" id="KW-1185">Reference proteome</keyword>
<evidence type="ECO:0000313" key="3">
    <source>
        <dbReference type="EMBL" id="KAK9720450.1"/>
    </source>
</evidence>
<proteinExistence type="predicted"/>
<dbReference type="AlphaFoldDB" id="A0AAW1KLF9"/>
<evidence type="ECO:0000313" key="4">
    <source>
        <dbReference type="Proteomes" id="UP001458880"/>
    </source>
</evidence>
<sequence length="169" mass="18774">MEEVIGNIEEASDNMRAPTPSTPTAAALTPHAFTSMPNSESLQLAPNVGSEAKTGRKSKEHCPKVSHCPGALSKGLPLSRSTGQRSPIVQEHYPKVSHLPGTRSKVSQVQEPVQRNQRMEHVGLVLGLTSVAIAFWFLFRHYWQQRTTDPVPEQVELEDRTNFAQRIVR</sequence>
<evidence type="ECO:0000256" key="1">
    <source>
        <dbReference type="SAM" id="MobiDB-lite"/>
    </source>
</evidence>
<feature type="compositionally biased region" description="Low complexity" evidence="1">
    <location>
        <begin position="17"/>
        <end position="34"/>
    </location>
</feature>
<reference evidence="3 4" key="1">
    <citation type="journal article" date="2024" name="BMC Genomics">
        <title>De novo assembly and annotation of Popillia japonica's genome with initial clues to its potential as an invasive pest.</title>
        <authorList>
            <person name="Cucini C."/>
            <person name="Boschi S."/>
            <person name="Funari R."/>
            <person name="Cardaioli E."/>
            <person name="Iannotti N."/>
            <person name="Marturano G."/>
            <person name="Paoli F."/>
            <person name="Bruttini M."/>
            <person name="Carapelli A."/>
            <person name="Frati F."/>
            <person name="Nardi F."/>
        </authorList>
    </citation>
    <scope>NUCLEOTIDE SEQUENCE [LARGE SCALE GENOMIC DNA]</scope>
    <source>
        <strain evidence="3">DMR45628</strain>
    </source>
</reference>
<feature type="region of interest" description="Disordered" evidence="1">
    <location>
        <begin position="1"/>
        <end position="85"/>
    </location>
</feature>